<organism evidence="2 3">
    <name type="scientific">Aspergillus eucalypticola (strain CBS 122712 / IBT 29274)</name>
    <dbReference type="NCBI Taxonomy" id="1448314"/>
    <lineage>
        <taxon>Eukaryota</taxon>
        <taxon>Fungi</taxon>
        <taxon>Dikarya</taxon>
        <taxon>Ascomycota</taxon>
        <taxon>Pezizomycotina</taxon>
        <taxon>Eurotiomycetes</taxon>
        <taxon>Eurotiomycetidae</taxon>
        <taxon>Eurotiales</taxon>
        <taxon>Aspergillaceae</taxon>
        <taxon>Aspergillus</taxon>
        <taxon>Aspergillus subgen. Circumdati</taxon>
    </lineage>
</organism>
<proteinExistence type="predicted"/>
<protein>
    <submittedName>
        <fullName evidence="2">Uncharacterized protein</fullName>
    </submittedName>
</protein>
<evidence type="ECO:0000313" key="3">
    <source>
        <dbReference type="Proteomes" id="UP000246171"/>
    </source>
</evidence>
<sequence>MVSGGGGGGGGESYEAEQIPDVPTVARTLGLRTETRASVTLPDTLPFYLTSTPVFFCPSFLLLFSCVQGVVKHPPPPQHTTADLAVICSVLLLTHAAPHITPYCLNCHTAFPEENQERAFIAASRRKDRSLDARVESANRASSLHKQRTGKALLISREIVEREAMYEEVDDRYQEKINRMLHAQSMQLQTEFNRNLMAAFANRPSALHQRRASSHLNPRASLNGIRKMSLDLSGLRASVSDGMNTGPMTSPLAPHQGSYVLSPTYDGNSQSPSYPSVVPASSGQLPSYLTQTAGGPTWPAQLNGPQPMRSPWTGGFVSPVQQVPATTMGEMGAMPVRQFRDRMGSAPVIPVHAMPSPLLATPAASSNSSATVPPTTTTSSSSSTASAGLRPAHPMYQHTRVRSEPGQALRTQSLANLSQFNSPPGMPMDSTEPVPTPDLCPTPSTPQSPTSTGQDPGLWGLDLNKDEGVIGYAQEHHMDPDYEDFSRFAIGLGSGPQLPESETAFDEFFTMEDFPVSA</sequence>
<dbReference type="OrthoDB" id="5397087at2759"/>
<dbReference type="EMBL" id="MSFU01000038">
    <property type="protein sequence ID" value="PWY63255.1"/>
    <property type="molecule type" value="Genomic_DNA"/>
</dbReference>
<dbReference type="VEuPathDB" id="FungiDB:BO83DRAFT_412130"/>
<dbReference type="RefSeq" id="XP_025382986.1">
    <property type="nucleotide sequence ID" value="XM_025534374.1"/>
</dbReference>
<gene>
    <name evidence="2" type="ORF">BO83DRAFT_412130</name>
</gene>
<dbReference type="Proteomes" id="UP000246171">
    <property type="component" value="Unassembled WGS sequence"/>
</dbReference>
<dbReference type="AlphaFoldDB" id="A0A317UP10"/>
<dbReference type="GeneID" id="37056336"/>
<reference evidence="2" key="1">
    <citation type="submission" date="2016-12" db="EMBL/GenBank/DDBJ databases">
        <title>The genomes of Aspergillus section Nigri reveals drivers in fungal speciation.</title>
        <authorList>
            <consortium name="DOE Joint Genome Institute"/>
            <person name="Vesth T.C."/>
            <person name="Nybo J."/>
            <person name="Theobald S."/>
            <person name="Brandl J."/>
            <person name="Frisvad J.C."/>
            <person name="Nielsen K.F."/>
            <person name="Lyhne E.K."/>
            <person name="Kogle M.E."/>
            <person name="Kuo A."/>
            <person name="Riley R."/>
            <person name="Clum A."/>
            <person name="Nolan M."/>
            <person name="Lipzen A."/>
            <person name="Salamov A."/>
            <person name="Henrissat B."/>
            <person name="Wiebenga A."/>
            <person name="De vries R.P."/>
            <person name="Grigoriev I.V."/>
            <person name="Mortensen U.H."/>
            <person name="Andersen M.R."/>
            <person name="Baker S.E."/>
        </authorList>
    </citation>
    <scope>NUCLEOTIDE SEQUENCE</scope>
    <source>
        <strain evidence="2">CBS 122712</strain>
    </source>
</reference>
<evidence type="ECO:0000313" key="2">
    <source>
        <dbReference type="EMBL" id="PWY63255.1"/>
    </source>
</evidence>
<evidence type="ECO:0000256" key="1">
    <source>
        <dbReference type="SAM" id="MobiDB-lite"/>
    </source>
</evidence>
<feature type="compositionally biased region" description="Low complexity" evidence="1">
    <location>
        <begin position="360"/>
        <end position="387"/>
    </location>
</feature>
<feature type="compositionally biased region" description="Pro residues" evidence="1">
    <location>
        <begin position="434"/>
        <end position="446"/>
    </location>
</feature>
<comment type="caution">
    <text evidence="2">The sequence shown here is derived from an EMBL/GenBank/DDBJ whole genome shotgun (WGS) entry which is preliminary data.</text>
</comment>
<feature type="region of interest" description="Disordered" evidence="1">
    <location>
        <begin position="360"/>
        <end position="392"/>
    </location>
</feature>
<keyword evidence="3" id="KW-1185">Reference proteome</keyword>
<accession>A0A317UP10</accession>
<feature type="region of interest" description="Disordered" evidence="1">
    <location>
        <begin position="417"/>
        <end position="462"/>
    </location>
</feature>
<name>A0A317UP10_ASPEC</name>